<keyword evidence="4" id="KW-1185">Reference proteome</keyword>
<feature type="domain" description="DUF306" evidence="2">
    <location>
        <begin position="149"/>
        <end position="250"/>
    </location>
</feature>
<dbReference type="PANTHER" id="PTHR35535:SF2">
    <property type="entry name" value="DUF306 DOMAIN-CONTAINING PROTEIN"/>
    <property type="match status" value="1"/>
</dbReference>
<feature type="chain" id="PRO_5046871593" evidence="1">
    <location>
        <begin position="21"/>
        <end position="259"/>
    </location>
</feature>
<name>A0ABW0GR68_9MICO</name>
<comment type="caution">
    <text evidence="3">The sequence shown here is derived from an EMBL/GenBank/DDBJ whole genome shotgun (WGS) entry which is preliminary data.</text>
</comment>
<dbReference type="EMBL" id="JBHSLD010000014">
    <property type="protein sequence ID" value="MFC5382139.1"/>
    <property type="molecule type" value="Genomic_DNA"/>
</dbReference>
<dbReference type="Pfam" id="PF03724">
    <property type="entry name" value="META"/>
    <property type="match status" value="2"/>
</dbReference>
<dbReference type="InterPro" id="IPR038670">
    <property type="entry name" value="HslJ-like_sf"/>
</dbReference>
<dbReference type="InterPro" id="IPR053147">
    <property type="entry name" value="Hsp_HslJ-like"/>
</dbReference>
<keyword evidence="1" id="KW-0732">Signal</keyword>
<dbReference type="PROSITE" id="PS51257">
    <property type="entry name" value="PROKAR_LIPOPROTEIN"/>
    <property type="match status" value="1"/>
</dbReference>
<dbReference type="InterPro" id="IPR005184">
    <property type="entry name" value="DUF306_Meta_HslJ"/>
</dbReference>
<evidence type="ECO:0000313" key="4">
    <source>
        <dbReference type="Proteomes" id="UP001596122"/>
    </source>
</evidence>
<organism evidence="3 4">
    <name type="scientific">Aquipuribacter nitratireducens</name>
    <dbReference type="NCBI Taxonomy" id="650104"/>
    <lineage>
        <taxon>Bacteria</taxon>
        <taxon>Bacillati</taxon>
        <taxon>Actinomycetota</taxon>
        <taxon>Actinomycetes</taxon>
        <taxon>Micrococcales</taxon>
        <taxon>Intrasporangiaceae</taxon>
        <taxon>Aquipuribacter</taxon>
    </lineage>
</organism>
<evidence type="ECO:0000256" key="1">
    <source>
        <dbReference type="SAM" id="SignalP"/>
    </source>
</evidence>
<proteinExistence type="predicted"/>
<evidence type="ECO:0000313" key="3">
    <source>
        <dbReference type="EMBL" id="MFC5382139.1"/>
    </source>
</evidence>
<feature type="domain" description="DUF306" evidence="2">
    <location>
        <begin position="33"/>
        <end position="135"/>
    </location>
</feature>
<gene>
    <name evidence="3" type="ORF">ACFPJ6_15325</name>
</gene>
<sequence length="259" mass="26033">MRAAASTVAFALLLSVSGCGGGAPAVSGAAPVEVTGTTWVLAEATVDGASIDVPEGSRVTLMIDGDQAGGTSACNRYGASWSADGGRVTVGMLSGTEMGCEPNVMAAESTYLAALPQVTAAARDGESLRLTGDEVDLVFTSQEGVPVEALIGTTWRLDTLIDGDAAASPAGEVATLRLEEDGSLSGSTGCRQLSGSYVVNGDEVQFGTFAADGKCPDELTTQDSHVVEVLGDGFQAAVEGDRLTVTKASGIGLVYVATS</sequence>
<dbReference type="Gene3D" id="2.40.128.270">
    <property type="match status" value="2"/>
</dbReference>
<reference evidence="4" key="1">
    <citation type="journal article" date="2019" name="Int. J. Syst. Evol. Microbiol.">
        <title>The Global Catalogue of Microorganisms (GCM) 10K type strain sequencing project: providing services to taxonomists for standard genome sequencing and annotation.</title>
        <authorList>
            <consortium name="The Broad Institute Genomics Platform"/>
            <consortium name="The Broad Institute Genome Sequencing Center for Infectious Disease"/>
            <person name="Wu L."/>
            <person name="Ma J."/>
        </authorList>
    </citation>
    <scope>NUCLEOTIDE SEQUENCE [LARGE SCALE GENOMIC DNA]</scope>
    <source>
        <strain evidence="4">CCUG 43114</strain>
    </source>
</reference>
<accession>A0ABW0GR68</accession>
<feature type="signal peptide" evidence="1">
    <location>
        <begin position="1"/>
        <end position="20"/>
    </location>
</feature>
<dbReference type="Proteomes" id="UP001596122">
    <property type="component" value="Unassembled WGS sequence"/>
</dbReference>
<evidence type="ECO:0000259" key="2">
    <source>
        <dbReference type="Pfam" id="PF03724"/>
    </source>
</evidence>
<dbReference type="PANTHER" id="PTHR35535">
    <property type="entry name" value="HEAT SHOCK PROTEIN HSLJ"/>
    <property type="match status" value="1"/>
</dbReference>
<protein>
    <submittedName>
        <fullName evidence="3">META domain-containing protein</fullName>
    </submittedName>
</protein>